<feature type="binding site" description="axial binding residue" evidence="9">
    <location>
        <position position="450"/>
    </location>
    <ligand>
        <name>heme</name>
        <dbReference type="ChEBI" id="CHEBI:30413"/>
    </ligand>
    <ligandPart>
        <name>Fe</name>
        <dbReference type="ChEBI" id="CHEBI:18248"/>
    </ligandPart>
</feature>
<dbReference type="AlphaFoldDB" id="A0A9Q5N6Q9"/>
<keyword evidence="6 10" id="KW-0560">Oxidoreductase</keyword>
<accession>A0A9Q5N6Q9</accession>
<dbReference type="OrthoDB" id="2789670at2759"/>
<keyword evidence="8 10" id="KW-0503">Monooxygenase</keyword>
<comment type="pathway">
    <text evidence="2">Secondary metabolite biosynthesis.</text>
</comment>
<dbReference type="PROSITE" id="PS00086">
    <property type="entry name" value="CYTOCHROME_P450"/>
    <property type="match status" value="1"/>
</dbReference>
<dbReference type="GO" id="GO:0005506">
    <property type="term" value="F:iron ion binding"/>
    <property type="evidence" value="ECO:0007669"/>
    <property type="project" value="InterPro"/>
</dbReference>
<proteinExistence type="inferred from homology"/>
<evidence type="ECO:0000256" key="5">
    <source>
        <dbReference type="ARBA" id="ARBA00022723"/>
    </source>
</evidence>
<dbReference type="GO" id="GO:0004497">
    <property type="term" value="F:monooxygenase activity"/>
    <property type="evidence" value="ECO:0007669"/>
    <property type="project" value="UniProtKB-KW"/>
</dbReference>
<dbReference type="InterPro" id="IPR050364">
    <property type="entry name" value="Cytochrome_P450_fung"/>
</dbReference>
<evidence type="ECO:0000256" key="8">
    <source>
        <dbReference type="ARBA" id="ARBA00023033"/>
    </source>
</evidence>
<organism evidence="11 12">
    <name type="scientific">Sanghuangporus baumii</name>
    <name type="common">Phellinus baumii</name>
    <dbReference type="NCBI Taxonomy" id="108892"/>
    <lineage>
        <taxon>Eukaryota</taxon>
        <taxon>Fungi</taxon>
        <taxon>Dikarya</taxon>
        <taxon>Basidiomycota</taxon>
        <taxon>Agaricomycotina</taxon>
        <taxon>Agaricomycetes</taxon>
        <taxon>Hymenochaetales</taxon>
        <taxon>Hymenochaetaceae</taxon>
        <taxon>Sanghuangporus</taxon>
    </lineage>
</organism>
<gene>
    <name evidence="11" type="ORF">A7U60_g3509</name>
</gene>
<evidence type="ECO:0000256" key="10">
    <source>
        <dbReference type="RuleBase" id="RU000461"/>
    </source>
</evidence>
<dbReference type="SUPFAM" id="SSF48264">
    <property type="entry name" value="Cytochrome P450"/>
    <property type="match status" value="1"/>
</dbReference>
<dbReference type="GO" id="GO:0016705">
    <property type="term" value="F:oxidoreductase activity, acting on paired donors, with incorporation or reduction of molecular oxygen"/>
    <property type="evidence" value="ECO:0007669"/>
    <property type="project" value="InterPro"/>
</dbReference>
<evidence type="ECO:0000256" key="3">
    <source>
        <dbReference type="ARBA" id="ARBA00010617"/>
    </source>
</evidence>
<comment type="caution">
    <text evidence="11">The sequence shown here is derived from an EMBL/GenBank/DDBJ whole genome shotgun (WGS) entry which is preliminary data.</text>
</comment>
<keyword evidence="4 9" id="KW-0349">Heme</keyword>
<dbReference type="Gene3D" id="1.10.630.10">
    <property type="entry name" value="Cytochrome P450"/>
    <property type="match status" value="1"/>
</dbReference>
<protein>
    <submittedName>
        <fullName evidence="11">Cytochrome P450</fullName>
    </submittedName>
</protein>
<dbReference type="GO" id="GO:0020037">
    <property type="term" value="F:heme binding"/>
    <property type="evidence" value="ECO:0007669"/>
    <property type="project" value="InterPro"/>
</dbReference>
<dbReference type="PRINTS" id="PR00463">
    <property type="entry name" value="EP450I"/>
</dbReference>
<keyword evidence="12" id="KW-1185">Reference proteome</keyword>
<dbReference type="InterPro" id="IPR036396">
    <property type="entry name" value="Cyt_P450_sf"/>
</dbReference>
<evidence type="ECO:0000256" key="2">
    <source>
        <dbReference type="ARBA" id="ARBA00005179"/>
    </source>
</evidence>
<evidence type="ECO:0000256" key="7">
    <source>
        <dbReference type="ARBA" id="ARBA00023004"/>
    </source>
</evidence>
<comment type="similarity">
    <text evidence="3 10">Belongs to the cytochrome P450 family.</text>
</comment>
<evidence type="ECO:0000313" key="11">
    <source>
        <dbReference type="EMBL" id="OCB89310.1"/>
    </source>
</evidence>
<reference evidence="11" key="1">
    <citation type="submission" date="2016-06" db="EMBL/GenBank/DDBJ databases">
        <title>Draft Genome sequence of the fungus Inonotus baumii.</title>
        <authorList>
            <person name="Zhu H."/>
            <person name="Lin W."/>
        </authorList>
    </citation>
    <scope>NUCLEOTIDE SEQUENCE</scope>
    <source>
        <strain evidence="11">821</strain>
    </source>
</reference>
<dbReference type="PANTHER" id="PTHR46300">
    <property type="entry name" value="P450, PUTATIVE (EUROFUNG)-RELATED-RELATED"/>
    <property type="match status" value="1"/>
</dbReference>
<evidence type="ECO:0000256" key="9">
    <source>
        <dbReference type="PIRSR" id="PIRSR602401-1"/>
    </source>
</evidence>
<comment type="cofactor">
    <cofactor evidence="1 9">
        <name>heme</name>
        <dbReference type="ChEBI" id="CHEBI:30413"/>
    </cofactor>
</comment>
<evidence type="ECO:0000256" key="6">
    <source>
        <dbReference type="ARBA" id="ARBA00023002"/>
    </source>
</evidence>
<dbReference type="CDD" id="cd11065">
    <property type="entry name" value="CYP64-like"/>
    <property type="match status" value="1"/>
</dbReference>
<dbReference type="EMBL" id="LNZH02000158">
    <property type="protein sequence ID" value="OCB89310.1"/>
    <property type="molecule type" value="Genomic_DNA"/>
</dbReference>
<dbReference type="InterPro" id="IPR017972">
    <property type="entry name" value="Cyt_P450_CS"/>
</dbReference>
<dbReference type="PANTHER" id="PTHR46300:SF7">
    <property type="entry name" value="P450, PUTATIVE (EUROFUNG)-RELATED"/>
    <property type="match status" value="1"/>
</dbReference>
<dbReference type="InterPro" id="IPR001128">
    <property type="entry name" value="Cyt_P450"/>
</dbReference>
<dbReference type="Pfam" id="PF00067">
    <property type="entry name" value="p450"/>
    <property type="match status" value="1"/>
</dbReference>
<dbReference type="InterPro" id="IPR002401">
    <property type="entry name" value="Cyt_P450_E_grp-I"/>
</dbReference>
<evidence type="ECO:0000313" key="12">
    <source>
        <dbReference type="Proteomes" id="UP000757232"/>
    </source>
</evidence>
<dbReference type="Proteomes" id="UP000757232">
    <property type="component" value="Unassembled WGS sequence"/>
</dbReference>
<name>A0A9Q5N6Q9_SANBA</name>
<sequence>MFIYNLCLIIPILFLAAAVAVYRSYRHAESRFPPGPPPLPIVGNFFQVPREDPERHYNKWKEVYGPIMYFRIFRRQFVVLNDRRVILDLLEKRCSIYSSRPEAPMAKLAGRDKTALFLPAGHRSKETRKLMLSFLGPRSDGVYLPVIETETYRFLHRLLRNPGNFYADIKSLPAASILRLVYGYQITNVDDYFVELSEKLGRITAESTQTGRWLVNAIPSIRHLPSWLPGMQFKRWAEDARAKCEAFMGIPHEFVKSSMATGKFLPSFTSYNLQKQSGLNEEAEEILMYAAASLYAGATDTASCFISPSEDLLTRSQMVSVLKLFFLMMALHPEVQACAQREIDQQIGDDRPPCTSDLEFMPYITCIFKELLRFNPVGPIIIHSPEKDDVYEGYTIPKGCWILANVWSILKDPAMYPEPDSFIPERFDKRSGDVQPDPDNFIFGFGRRVCPGQHFGEKALCIAMASILWGFNITPERDLNGRPVLPEMAFSKGLVVHPLPFRCSIAPRSPKAAAIIEELVKSGGCERAQ</sequence>
<keyword evidence="5 9" id="KW-0479">Metal-binding</keyword>
<evidence type="ECO:0000256" key="4">
    <source>
        <dbReference type="ARBA" id="ARBA00022617"/>
    </source>
</evidence>
<evidence type="ECO:0000256" key="1">
    <source>
        <dbReference type="ARBA" id="ARBA00001971"/>
    </source>
</evidence>
<keyword evidence="7 9" id="KW-0408">Iron</keyword>